<dbReference type="AlphaFoldDB" id="A0A4Y7PDA0"/>
<feature type="compositionally biased region" description="Polar residues" evidence="1">
    <location>
        <begin position="103"/>
        <end position="115"/>
    </location>
</feature>
<proteinExistence type="predicted"/>
<sequence>MAADCVVHLTTNFIEEDISSAIHPYNAYVHPFTHLKRPESMSQSSWAMRLQRLLVPTIMSAGLDHHQIIAERNRFIEARIAQRIHELSTLPATIDDGSLEQPLPSSSPDNENQMQQRTISPFCELSHAHGKLRAITKLKALMVRTKQRALRAQVVEHLTHGTLPPLDRKDFRRTRKTRLLRWSDLRARSRDGRERTRYVGSNVESWPCAAQAFHAFTEKEKAKHIERISKEALKSDDEEVYMKLIDTAEGARITHLILNSLAPLDERAATTEAECYAEASSGLGSLGHEGAYRSQSSRSFSVASCPVKRSQIRARTVKAKCSEDSVGKQ</sequence>
<evidence type="ECO:0000313" key="2">
    <source>
        <dbReference type="EMBL" id="TDL13264.1"/>
    </source>
</evidence>
<protein>
    <submittedName>
        <fullName evidence="2">Uncharacterized protein</fullName>
    </submittedName>
</protein>
<evidence type="ECO:0000256" key="1">
    <source>
        <dbReference type="SAM" id="MobiDB-lite"/>
    </source>
</evidence>
<keyword evidence="3" id="KW-1185">Reference proteome</keyword>
<dbReference type="STRING" id="50990.A0A4Y7PDA0"/>
<dbReference type="VEuPathDB" id="FungiDB:BD410DRAFT_847134"/>
<dbReference type="OrthoDB" id="2796843at2759"/>
<reference evidence="2 3" key="1">
    <citation type="submission" date="2018-06" db="EMBL/GenBank/DDBJ databases">
        <title>A transcriptomic atlas of mushroom development highlights an independent origin of complex multicellularity.</title>
        <authorList>
            <consortium name="DOE Joint Genome Institute"/>
            <person name="Krizsan K."/>
            <person name="Almasi E."/>
            <person name="Merenyi Z."/>
            <person name="Sahu N."/>
            <person name="Viragh M."/>
            <person name="Koszo T."/>
            <person name="Mondo S."/>
            <person name="Kiss B."/>
            <person name="Balint B."/>
            <person name="Kues U."/>
            <person name="Barry K."/>
            <person name="Hegedus J.C."/>
            <person name="Henrissat B."/>
            <person name="Johnson J."/>
            <person name="Lipzen A."/>
            <person name="Ohm R."/>
            <person name="Nagy I."/>
            <person name="Pangilinan J."/>
            <person name="Yan J."/>
            <person name="Xiong Y."/>
            <person name="Grigoriev I.V."/>
            <person name="Hibbett D.S."/>
            <person name="Nagy L.G."/>
        </authorList>
    </citation>
    <scope>NUCLEOTIDE SEQUENCE [LARGE SCALE GENOMIC DNA]</scope>
    <source>
        <strain evidence="2 3">SZMC22713</strain>
    </source>
</reference>
<feature type="region of interest" description="Disordered" evidence="1">
    <location>
        <begin position="95"/>
        <end position="115"/>
    </location>
</feature>
<dbReference type="Gene3D" id="1.20.5.170">
    <property type="match status" value="1"/>
</dbReference>
<evidence type="ECO:0000313" key="3">
    <source>
        <dbReference type="Proteomes" id="UP000294933"/>
    </source>
</evidence>
<dbReference type="EMBL" id="ML170783">
    <property type="protein sequence ID" value="TDL13264.1"/>
    <property type="molecule type" value="Genomic_DNA"/>
</dbReference>
<name>A0A4Y7PDA0_9AGAM</name>
<gene>
    <name evidence="2" type="ORF">BD410DRAFT_847134</name>
</gene>
<organism evidence="2 3">
    <name type="scientific">Rickenella mellea</name>
    <dbReference type="NCBI Taxonomy" id="50990"/>
    <lineage>
        <taxon>Eukaryota</taxon>
        <taxon>Fungi</taxon>
        <taxon>Dikarya</taxon>
        <taxon>Basidiomycota</taxon>
        <taxon>Agaricomycotina</taxon>
        <taxon>Agaricomycetes</taxon>
        <taxon>Hymenochaetales</taxon>
        <taxon>Rickenellaceae</taxon>
        <taxon>Rickenella</taxon>
    </lineage>
</organism>
<dbReference type="Proteomes" id="UP000294933">
    <property type="component" value="Unassembled WGS sequence"/>
</dbReference>
<accession>A0A4Y7PDA0</accession>